<accession>A0A2K3KMS3</accession>
<sequence length="28" mass="3320">MSVTDREVIEAERDGRKRERCPVEEAEE</sequence>
<evidence type="ECO:0000313" key="3">
    <source>
        <dbReference type="Proteomes" id="UP000236291"/>
    </source>
</evidence>
<name>A0A2K3KMS3_TRIPR</name>
<proteinExistence type="predicted"/>
<feature type="non-terminal residue" evidence="2">
    <location>
        <position position="28"/>
    </location>
</feature>
<dbReference type="Proteomes" id="UP000236291">
    <property type="component" value="Unassembled WGS sequence"/>
</dbReference>
<reference evidence="2 3" key="1">
    <citation type="journal article" date="2014" name="Am. J. Bot.">
        <title>Genome assembly and annotation for red clover (Trifolium pratense; Fabaceae).</title>
        <authorList>
            <person name="Istvanek J."/>
            <person name="Jaros M."/>
            <person name="Krenek A."/>
            <person name="Repkova J."/>
        </authorList>
    </citation>
    <scope>NUCLEOTIDE SEQUENCE [LARGE SCALE GENOMIC DNA]</scope>
    <source>
        <strain evidence="3">cv. Tatra</strain>
        <tissue evidence="2">Young leaves</tissue>
    </source>
</reference>
<protein>
    <submittedName>
        <fullName evidence="2">Uncharacterized protein</fullName>
    </submittedName>
</protein>
<dbReference type="EMBL" id="ASHM01211351">
    <property type="protein sequence ID" value="PNX67542.1"/>
    <property type="molecule type" value="Genomic_DNA"/>
</dbReference>
<reference evidence="2 3" key="2">
    <citation type="journal article" date="2017" name="Front. Plant Sci.">
        <title>Gene Classification and Mining of Molecular Markers Useful in Red Clover (Trifolium pratense) Breeding.</title>
        <authorList>
            <person name="Istvanek J."/>
            <person name="Dluhosova J."/>
            <person name="Dluhos P."/>
            <person name="Patkova L."/>
            <person name="Nedelnik J."/>
            <person name="Repkova J."/>
        </authorList>
    </citation>
    <scope>NUCLEOTIDE SEQUENCE [LARGE SCALE GENOMIC DNA]</scope>
    <source>
        <strain evidence="3">cv. Tatra</strain>
        <tissue evidence="2">Young leaves</tissue>
    </source>
</reference>
<dbReference type="AlphaFoldDB" id="A0A2K3KMS3"/>
<comment type="caution">
    <text evidence="2">The sequence shown here is derived from an EMBL/GenBank/DDBJ whole genome shotgun (WGS) entry which is preliminary data.</text>
</comment>
<gene>
    <name evidence="2" type="ORF">L195_g063565</name>
</gene>
<feature type="region of interest" description="Disordered" evidence="1">
    <location>
        <begin position="1"/>
        <end position="28"/>
    </location>
</feature>
<organism evidence="2 3">
    <name type="scientific">Trifolium pratense</name>
    <name type="common">Red clover</name>
    <dbReference type="NCBI Taxonomy" id="57577"/>
    <lineage>
        <taxon>Eukaryota</taxon>
        <taxon>Viridiplantae</taxon>
        <taxon>Streptophyta</taxon>
        <taxon>Embryophyta</taxon>
        <taxon>Tracheophyta</taxon>
        <taxon>Spermatophyta</taxon>
        <taxon>Magnoliopsida</taxon>
        <taxon>eudicotyledons</taxon>
        <taxon>Gunneridae</taxon>
        <taxon>Pentapetalae</taxon>
        <taxon>rosids</taxon>
        <taxon>fabids</taxon>
        <taxon>Fabales</taxon>
        <taxon>Fabaceae</taxon>
        <taxon>Papilionoideae</taxon>
        <taxon>50 kb inversion clade</taxon>
        <taxon>NPAAA clade</taxon>
        <taxon>Hologalegina</taxon>
        <taxon>IRL clade</taxon>
        <taxon>Trifolieae</taxon>
        <taxon>Trifolium</taxon>
    </lineage>
</organism>
<evidence type="ECO:0000313" key="2">
    <source>
        <dbReference type="EMBL" id="PNX67542.1"/>
    </source>
</evidence>
<evidence type="ECO:0000256" key="1">
    <source>
        <dbReference type="SAM" id="MobiDB-lite"/>
    </source>
</evidence>